<dbReference type="OrthoDB" id="6747351at2759"/>
<evidence type="ECO:0000313" key="2">
    <source>
        <dbReference type="EMBL" id="KZS03762.1"/>
    </source>
</evidence>
<protein>
    <submittedName>
        <fullName evidence="2">Uncharacterized protein</fullName>
    </submittedName>
</protein>
<dbReference type="AlphaFoldDB" id="A0A164L3G4"/>
<organism evidence="2 3">
    <name type="scientific">Daphnia magna</name>
    <dbReference type="NCBI Taxonomy" id="35525"/>
    <lineage>
        <taxon>Eukaryota</taxon>
        <taxon>Metazoa</taxon>
        <taxon>Ecdysozoa</taxon>
        <taxon>Arthropoda</taxon>
        <taxon>Crustacea</taxon>
        <taxon>Branchiopoda</taxon>
        <taxon>Diplostraca</taxon>
        <taxon>Cladocera</taxon>
        <taxon>Anomopoda</taxon>
        <taxon>Daphniidae</taxon>
        <taxon>Daphnia</taxon>
    </lineage>
</organism>
<gene>
    <name evidence="2" type="ORF">APZ42_033433</name>
</gene>
<feature type="region of interest" description="Disordered" evidence="1">
    <location>
        <begin position="171"/>
        <end position="217"/>
    </location>
</feature>
<proteinExistence type="predicted"/>
<keyword evidence="3" id="KW-1185">Reference proteome</keyword>
<sequence>MTTFLIVKFTDESKENEVVPSTWFHGEKCSLTSKNHRQPTAACSVLKTSWKFNDYKIVLSHDSYEKATRRKHETDTSEIRTLCNQNNEQPSKSSLQTSADFEESDDIAVSQDIFQPAGIYSVESESGMDEESGVTATINAGPLKQPAATTVCEPTTGKKCVSNCSLSSQMTSYGDWSTSQPGTSGSQNTNASSRAESQALMSPLTSQETNGGHLKRKTTLLALPQKRLSFERQVLRHFANQNRYLRVMARELADIKAEQQHLRRLLLSKQSLGSIEPNNGEYRHHVFQKHASLPLKTKEDFQHFEEE</sequence>
<dbReference type="Proteomes" id="UP000076858">
    <property type="component" value="Unassembled WGS sequence"/>
</dbReference>
<accession>A0A164L3G4</accession>
<name>A0A164L3G4_9CRUS</name>
<feature type="compositionally biased region" description="Polar residues" evidence="1">
    <location>
        <begin position="171"/>
        <end position="210"/>
    </location>
</feature>
<dbReference type="EMBL" id="LRGB01003212">
    <property type="protein sequence ID" value="KZS03762.1"/>
    <property type="molecule type" value="Genomic_DNA"/>
</dbReference>
<comment type="caution">
    <text evidence="2">The sequence shown here is derived from an EMBL/GenBank/DDBJ whole genome shotgun (WGS) entry which is preliminary data.</text>
</comment>
<reference evidence="2 3" key="1">
    <citation type="submission" date="2016-03" db="EMBL/GenBank/DDBJ databases">
        <title>EvidentialGene: Evidence-directed Construction of Genes on Genomes.</title>
        <authorList>
            <person name="Gilbert D.G."/>
            <person name="Choi J.-H."/>
            <person name="Mockaitis K."/>
            <person name="Colbourne J."/>
            <person name="Pfrender M."/>
        </authorList>
    </citation>
    <scope>NUCLEOTIDE SEQUENCE [LARGE SCALE GENOMIC DNA]</scope>
    <source>
        <strain evidence="2 3">Xinb3</strain>
        <tissue evidence="2">Complete organism</tissue>
    </source>
</reference>
<evidence type="ECO:0000256" key="1">
    <source>
        <dbReference type="SAM" id="MobiDB-lite"/>
    </source>
</evidence>
<evidence type="ECO:0000313" key="3">
    <source>
        <dbReference type="Proteomes" id="UP000076858"/>
    </source>
</evidence>